<dbReference type="AlphaFoldDB" id="M7P089"/>
<accession>M7P089</accession>
<gene>
    <name evidence="1" type="ORF">MPL1_07927</name>
</gene>
<dbReference type="STRING" id="1286106.MPL1_07927"/>
<keyword evidence="2" id="KW-1185">Reference proteome</keyword>
<comment type="caution">
    <text evidence="1">The sequence shown here is derived from an EMBL/GenBank/DDBJ whole genome shotgun (WGS) entry which is preliminary data.</text>
</comment>
<dbReference type="PATRIC" id="fig|1286106.3.peg.1589"/>
<name>M7P089_9GAMM</name>
<protein>
    <submittedName>
        <fullName evidence="1">Uncharacterized protein</fullName>
    </submittedName>
</protein>
<evidence type="ECO:0000313" key="1">
    <source>
        <dbReference type="EMBL" id="EMR12881.1"/>
    </source>
</evidence>
<reference evidence="1 2" key="1">
    <citation type="journal article" date="2013" name="Genome Announc.">
        <title>Draft Genome Sequence of Methylophaga lonarensis MPLT, a Haloalkaliphilic (Non-Methane-Utilizing) Methylotroph.</title>
        <authorList>
            <person name="Shetty S.A."/>
            <person name="Marathe N.P."/>
            <person name="Munot H."/>
            <person name="Antony C.P."/>
            <person name="Dhotre D.P."/>
            <person name="Murrell J.C."/>
            <person name="Shouche Y.S."/>
        </authorList>
    </citation>
    <scope>NUCLEOTIDE SEQUENCE [LARGE SCALE GENOMIC DNA]</scope>
    <source>
        <strain evidence="1 2">MPL</strain>
    </source>
</reference>
<sequence>MMDPVSMLFSTFLTTVSTSVQNHVSDVMGVELQAHIVEYQGEQIDFQHQLWKIKPETVCSNKKNEIVSEYASCTNAAKAMFNETCQHLNKNPRNHWKYKKLNNMYCTAAVTYTPMTAEISRVSHDEAEVLEARQNCSLLTLQARQTPNADIEKRRKAACEHAQALRQE</sequence>
<dbReference type="Proteomes" id="UP000012019">
    <property type="component" value="Unassembled WGS sequence"/>
</dbReference>
<dbReference type="eggNOG" id="ENOG5032RV9">
    <property type="taxonomic scope" value="Bacteria"/>
</dbReference>
<organism evidence="1 2">
    <name type="scientific">Methylophaga lonarensis MPL</name>
    <dbReference type="NCBI Taxonomy" id="1286106"/>
    <lineage>
        <taxon>Bacteria</taxon>
        <taxon>Pseudomonadati</taxon>
        <taxon>Pseudomonadota</taxon>
        <taxon>Gammaproteobacteria</taxon>
        <taxon>Thiotrichales</taxon>
        <taxon>Piscirickettsiaceae</taxon>
        <taxon>Methylophaga</taxon>
    </lineage>
</organism>
<evidence type="ECO:0000313" key="2">
    <source>
        <dbReference type="Proteomes" id="UP000012019"/>
    </source>
</evidence>
<dbReference type="RefSeq" id="WP_009726571.1">
    <property type="nucleotide sequence ID" value="NZ_APHR01000039.1"/>
</dbReference>
<proteinExistence type="predicted"/>
<dbReference type="OrthoDB" id="6120156at2"/>
<dbReference type="EMBL" id="APHR01000039">
    <property type="protein sequence ID" value="EMR12881.1"/>
    <property type="molecule type" value="Genomic_DNA"/>
</dbReference>